<accession>A0ABN1VUR1</accession>
<sequence>MVVSDQHSGGSAALECGNHRSPRLLAQPGIECTERLIEQHNLGPGRKGSCQSDSLLLAPRELVRIARDESRIQGGQFHDFDYAFCSTGAGKTETNVCGNRKMGKESAILSDVSDPASVGRHTASWRCEYAVAQRNFAAVRFDETCDKAKEGGFAASRGANYRGTRPLSNVKPNVSQNRRWAERFADTADV</sequence>
<keyword evidence="2" id="KW-1185">Reference proteome</keyword>
<comment type="caution">
    <text evidence="1">The sequence shown here is derived from an EMBL/GenBank/DDBJ whole genome shotgun (WGS) entry which is preliminary data.</text>
</comment>
<dbReference type="EMBL" id="BAAAKW010000034">
    <property type="protein sequence ID" value="GAA1221729.1"/>
    <property type="molecule type" value="Genomic_DNA"/>
</dbReference>
<proteinExistence type="predicted"/>
<dbReference type="Proteomes" id="UP001500943">
    <property type="component" value="Unassembled WGS sequence"/>
</dbReference>
<protein>
    <submittedName>
        <fullName evidence="1">Uncharacterized protein</fullName>
    </submittedName>
</protein>
<evidence type="ECO:0000313" key="2">
    <source>
        <dbReference type="Proteomes" id="UP001500943"/>
    </source>
</evidence>
<organism evidence="1 2">
    <name type="scientific">Rhodoglobus aureus</name>
    <dbReference type="NCBI Taxonomy" id="191497"/>
    <lineage>
        <taxon>Bacteria</taxon>
        <taxon>Bacillati</taxon>
        <taxon>Actinomycetota</taxon>
        <taxon>Actinomycetes</taxon>
        <taxon>Micrococcales</taxon>
        <taxon>Microbacteriaceae</taxon>
        <taxon>Rhodoglobus</taxon>
    </lineage>
</organism>
<evidence type="ECO:0000313" key="1">
    <source>
        <dbReference type="EMBL" id="GAA1221729.1"/>
    </source>
</evidence>
<reference evidence="1 2" key="1">
    <citation type="journal article" date="2019" name="Int. J. Syst. Evol. Microbiol.">
        <title>The Global Catalogue of Microorganisms (GCM) 10K type strain sequencing project: providing services to taxonomists for standard genome sequencing and annotation.</title>
        <authorList>
            <consortium name="The Broad Institute Genomics Platform"/>
            <consortium name="The Broad Institute Genome Sequencing Center for Infectious Disease"/>
            <person name="Wu L."/>
            <person name="Ma J."/>
        </authorList>
    </citation>
    <scope>NUCLEOTIDE SEQUENCE [LARGE SCALE GENOMIC DNA]</scope>
    <source>
        <strain evidence="1 2">JCM 12762</strain>
    </source>
</reference>
<gene>
    <name evidence="1" type="ORF">GCM10009655_21610</name>
</gene>
<name>A0ABN1VUR1_9MICO</name>